<keyword evidence="3 4" id="KW-0456">Lyase</keyword>
<evidence type="ECO:0000256" key="3">
    <source>
        <dbReference type="ARBA" id="ARBA00023239"/>
    </source>
</evidence>
<sequence>MRIGWIEYLNTLPFNFEKTGLKLDFPYQLIKGVPSHINRLLSEGGIDVGFISSAHYIENFRDYLIIPDLSISALNRVKSVIILSDVPIEEIKNIHLTKASKTSRYLTKIIFEVFLKKSVTYFDLEDGDIQGKESVLLIGDNAIKYAHSKRYSYDLSSIWYKKTKLPFVFALWCVRKDYYKKNKDKVKELYRVLKESKNRFFEDPERYVKEDDKAVEYLKNLDYCLSSEHLKSLELFSDYLLDIGLIIERPVFQFAEV</sequence>
<proteinExistence type="inferred from homology"/>
<gene>
    <name evidence="4" type="primary">mqnA</name>
    <name evidence="5" type="ordered locus">PERMA_1530</name>
</gene>
<dbReference type="STRING" id="123214.PERMA_1530"/>
<comment type="pathway">
    <text evidence="1 4">Quinol/quinone metabolism; menaquinone biosynthesis.</text>
</comment>
<reference evidence="5 6" key="1">
    <citation type="journal article" date="2009" name="J. Bacteriol.">
        <title>Complete and draft genome sequences of six members of the Aquificales.</title>
        <authorList>
            <person name="Reysenbach A.L."/>
            <person name="Hamamura N."/>
            <person name="Podar M."/>
            <person name="Griffiths E."/>
            <person name="Ferreira S."/>
            <person name="Hochstein R."/>
            <person name="Heidelberg J."/>
            <person name="Johnson J."/>
            <person name="Mead D."/>
            <person name="Pohorille A."/>
            <person name="Sarmiento M."/>
            <person name="Schweighofer K."/>
            <person name="Seshadri R."/>
            <person name="Voytek M.A."/>
        </authorList>
    </citation>
    <scope>NUCLEOTIDE SEQUENCE [LARGE SCALE GENOMIC DNA]</scope>
    <source>
        <strain evidence="6">DSM 14350 / EX-H1</strain>
    </source>
</reference>
<dbReference type="eggNOG" id="COG1427">
    <property type="taxonomic scope" value="Bacteria"/>
</dbReference>
<organism evidence="5 6">
    <name type="scientific">Persephonella marina (strain DSM 14350 / EX-H1)</name>
    <dbReference type="NCBI Taxonomy" id="123214"/>
    <lineage>
        <taxon>Bacteria</taxon>
        <taxon>Pseudomonadati</taxon>
        <taxon>Aquificota</taxon>
        <taxon>Aquificia</taxon>
        <taxon>Aquificales</taxon>
        <taxon>Hydrogenothermaceae</taxon>
        <taxon>Persephonella</taxon>
    </lineage>
</organism>
<name>C0QRK1_PERMH</name>
<comment type="similarity">
    <text evidence="4">Belongs to the MqnA/MqnD family. MqnA subfamily.</text>
</comment>
<evidence type="ECO:0000313" key="6">
    <source>
        <dbReference type="Proteomes" id="UP000001366"/>
    </source>
</evidence>
<dbReference type="Pfam" id="PF02621">
    <property type="entry name" value="VitK2_biosynth"/>
    <property type="match status" value="1"/>
</dbReference>
<dbReference type="InterPro" id="IPR003773">
    <property type="entry name" value="Menaquinone_biosynth"/>
</dbReference>
<keyword evidence="2 4" id="KW-0474">Menaquinone biosynthesis</keyword>
<dbReference type="KEGG" id="pmx:PERMA_1530"/>
<dbReference type="GO" id="GO:0016836">
    <property type="term" value="F:hydro-lyase activity"/>
    <property type="evidence" value="ECO:0007669"/>
    <property type="project" value="UniProtKB-UniRule"/>
</dbReference>
<dbReference type="GO" id="GO:0009234">
    <property type="term" value="P:menaquinone biosynthetic process"/>
    <property type="evidence" value="ECO:0007669"/>
    <property type="project" value="UniProtKB-UniRule"/>
</dbReference>
<dbReference type="EC" id="4.2.1.151" evidence="4"/>
<dbReference type="HOGENOM" id="CLU_059898_0_0_0"/>
<dbReference type="PaxDb" id="123214-PERMA_1530"/>
<dbReference type="PANTHER" id="PTHR37690:SF1">
    <property type="entry name" value="CHORISMATE DEHYDRATASE"/>
    <property type="match status" value="1"/>
</dbReference>
<dbReference type="InterPro" id="IPR030868">
    <property type="entry name" value="MqnA"/>
</dbReference>
<dbReference type="UniPathway" id="UPA00079"/>
<evidence type="ECO:0000256" key="1">
    <source>
        <dbReference type="ARBA" id="ARBA00004863"/>
    </source>
</evidence>
<comment type="function">
    <text evidence="4">Catalyzes the dehydration of chorismate into 3-[(1-carboxyvinyl)oxy]benzoate, a step in the biosynthesis of menaquinone (MK, vitamin K2).</text>
</comment>
<dbReference type="Gene3D" id="3.40.190.10">
    <property type="entry name" value="Periplasmic binding protein-like II"/>
    <property type="match status" value="2"/>
</dbReference>
<evidence type="ECO:0000256" key="2">
    <source>
        <dbReference type="ARBA" id="ARBA00022428"/>
    </source>
</evidence>
<dbReference type="RefSeq" id="WP_012675541.1">
    <property type="nucleotide sequence ID" value="NC_012440.1"/>
</dbReference>
<comment type="catalytic activity">
    <reaction evidence="4">
        <text>chorismate = 3-[(1-carboxyvinyl)-oxy]benzoate + H2O</text>
        <dbReference type="Rhea" id="RHEA:40051"/>
        <dbReference type="ChEBI" id="CHEBI:15377"/>
        <dbReference type="ChEBI" id="CHEBI:29748"/>
        <dbReference type="ChEBI" id="CHEBI:76981"/>
        <dbReference type="EC" id="4.2.1.151"/>
    </reaction>
</comment>
<dbReference type="HAMAP" id="MF_00995">
    <property type="entry name" value="MqnA"/>
    <property type="match status" value="1"/>
</dbReference>
<evidence type="ECO:0000256" key="4">
    <source>
        <dbReference type="HAMAP-Rule" id="MF_00995"/>
    </source>
</evidence>
<accession>C0QRK1</accession>
<evidence type="ECO:0000313" key="5">
    <source>
        <dbReference type="EMBL" id="ACO03302.1"/>
    </source>
</evidence>
<dbReference type="Proteomes" id="UP000001366">
    <property type="component" value="Chromosome"/>
</dbReference>
<dbReference type="PANTHER" id="PTHR37690">
    <property type="entry name" value="CHORISMATE DEHYDRATASE"/>
    <property type="match status" value="1"/>
</dbReference>
<dbReference type="CDD" id="cd13634">
    <property type="entry name" value="PBP2_Sco4506"/>
    <property type="match status" value="1"/>
</dbReference>
<dbReference type="EMBL" id="CP001230">
    <property type="protein sequence ID" value="ACO03302.1"/>
    <property type="molecule type" value="Genomic_DNA"/>
</dbReference>
<protein>
    <recommendedName>
        <fullName evidence="4">Chorismate dehydratase</fullName>
        <ecNumber evidence="4">4.2.1.151</ecNumber>
    </recommendedName>
    <alternativeName>
        <fullName evidence="4">Menaquinone biosynthetic enzyme MqnA</fullName>
    </alternativeName>
</protein>
<dbReference type="SUPFAM" id="SSF53850">
    <property type="entry name" value="Periplasmic binding protein-like II"/>
    <property type="match status" value="1"/>
</dbReference>
<keyword evidence="6" id="KW-1185">Reference proteome</keyword>
<dbReference type="AlphaFoldDB" id="C0QRK1"/>
<dbReference type="OrthoDB" id="9810112at2"/>